<accession>A0A2K3MQV5</accession>
<reference evidence="2 3" key="2">
    <citation type="journal article" date="2017" name="Front. Plant Sci.">
        <title>Gene Classification and Mining of Molecular Markers Useful in Red Clover (Trifolium pratense) Breeding.</title>
        <authorList>
            <person name="Istvanek J."/>
            <person name="Dluhosova J."/>
            <person name="Dluhos P."/>
            <person name="Patkova L."/>
            <person name="Nedelnik J."/>
            <person name="Repkova J."/>
        </authorList>
    </citation>
    <scope>NUCLEOTIDE SEQUENCE [LARGE SCALE GENOMIC DNA]</scope>
    <source>
        <strain evidence="3">cv. Tatra</strain>
        <tissue evidence="2">Young leaves</tissue>
    </source>
</reference>
<dbReference type="AlphaFoldDB" id="A0A2K3MQV5"/>
<evidence type="ECO:0000313" key="2">
    <source>
        <dbReference type="EMBL" id="PNX93218.1"/>
    </source>
</evidence>
<sequence length="146" mass="16359">MGYNIRSLKGCESTAIQNFHPKLQQRPSNLYDTGIVPRSRRFSTSNSATTLNGTLQSYGMVVEGRTAILHRYAMASVTGSEERVQNEGNPDGVFEREEDESEKKGNLGRNEQWVVVVRESIVVREERKESITTVPPFKTLAIVGIE</sequence>
<dbReference type="Proteomes" id="UP000236291">
    <property type="component" value="Unassembled WGS sequence"/>
</dbReference>
<comment type="caution">
    <text evidence="2">The sequence shown here is derived from an EMBL/GenBank/DDBJ whole genome shotgun (WGS) entry which is preliminary data.</text>
</comment>
<dbReference type="EMBL" id="ASHM01011297">
    <property type="protein sequence ID" value="PNX93218.1"/>
    <property type="molecule type" value="Genomic_DNA"/>
</dbReference>
<protein>
    <submittedName>
        <fullName evidence="2">Uncharacterized protein</fullName>
    </submittedName>
</protein>
<reference evidence="2 3" key="1">
    <citation type="journal article" date="2014" name="Am. J. Bot.">
        <title>Genome assembly and annotation for red clover (Trifolium pratense; Fabaceae).</title>
        <authorList>
            <person name="Istvanek J."/>
            <person name="Jaros M."/>
            <person name="Krenek A."/>
            <person name="Repkova J."/>
        </authorList>
    </citation>
    <scope>NUCLEOTIDE SEQUENCE [LARGE SCALE GENOMIC DNA]</scope>
    <source>
        <strain evidence="3">cv. Tatra</strain>
        <tissue evidence="2">Young leaves</tissue>
    </source>
</reference>
<proteinExistence type="predicted"/>
<name>A0A2K3MQV5_TRIPR</name>
<organism evidence="2 3">
    <name type="scientific">Trifolium pratense</name>
    <name type="common">Red clover</name>
    <dbReference type="NCBI Taxonomy" id="57577"/>
    <lineage>
        <taxon>Eukaryota</taxon>
        <taxon>Viridiplantae</taxon>
        <taxon>Streptophyta</taxon>
        <taxon>Embryophyta</taxon>
        <taxon>Tracheophyta</taxon>
        <taxon>Spermatophyta</taxon>
        <taxon>Magnoliopsida</taxon>
        <taxon>eudicotyledons</taxon>
        <taxon>Gunneridae</taxon>
        <taxon>Pentapetalae</taxon>
        <taxon>rosids</taxon>
        <taxon>fabids</taxon>
        <taxon>Fabales</taxon>
        <taxon>Fabaceae</taxon>
        <taxon>Papilionoideae</taxon>
        <taxon>50 kb inversion clade</taxon>
        <taxon>NPAAA clade</taxon>
        <taxon>Hologalegina</taxon>
        <taxon>IRL clade</taxon>
        <taxon>Trifolieae</taxon>
        <taxon>Trifolium</taxon>
    </lineage>
</organism>
<gene>
    <name evidence="2" type="ORF">L195_g016369</name>
</gene>
<evidence type="ECO:0000313" key="3">
    <source>
        <dbReference type="Proteomes" id="UP000236291"/>
    </source>
</evidence>
<feature type="region of interest" description="Disordered" evidence="1">
    <location>
        <begin position="78"/>
        <end position="107"/>
    </location>
</feature>
<evidence type="ECO:0000256" key="1">
    <source>
        <dbReference type="SAM" id="MobiDB-lite"/>
    </source>
</evidence>